<dbReference type="eggNOG" id="COG0846">
    <property type="taxonomic scope" value="Bacteria"/>
</dbReference>
<keyword evidence="8" id="KW-1185">Reference proteome</keyword>
<evidence type="ECO:0000256" key="2">
    <source>
        <dbReference type="ARBA" id="ARBA00022679"/>
    </source>
</evidence>
<dbReference type="InterPro" id="IPR026590">
    <property type="entry name" value="Ssirtuin_cat_dom"/>
</dbReference>
<protein>
    <recommendedName>
        <fullName evidence="1">protein acetyllysine N-acetyltransferase</fullName>
        <ecNumber evidence="1">2.3.1.286</ecNumber>
    </recommendedName>
</protein>
<feature type="domain" description="Deacetylase sirtuin-type" evidence="5">
    <location>
        <begin position="1"/>
        <end position="238"/>
    </location>
</feature>
<dbReference type="InterPro" id="IPR029035">
    <property type="entry name" value="DHS-like_NAD/FAD-binding_dom"/>
</dbReference>
<dbReference type="Gene3D" id="3.40.50.1220">
    <property type="entry name" value="TPP-binding domain"/>
    <property type="match status" value="1"/>
</dbReference>
<dbReference type="GO" id="GO:0070403">
    <property type="term" value="F:NAD+ binding"/>
    <property type="evidence" value="ECO:0007669"/>
    <property type="project" value="InterPro"/>
</dbReference>
<dbReference type="InterPro" id="IPR003000">
    <property type="entry name" value="Sirtuin"/>
</dbReference>
<dbReference type="GO" id="GO:0046872">
    <property type="term" value="F:metal ion binding"/>
    <property type="evidence" value="ECO:0007669"/>
    <property type="project" value="UniProtKB-KW"/>
</dbReference>
<comment type="caution">
    <text evidence="4">Lacks conserved residue(s) required for the propagation of feature annotation.</text>
</comment>
<evidence type="ECO:0000259" key="5">
    <source>
        <dbReference type="PROSITE" id="PS50305"/>
    </source>
</evidence>
<reference evidence="6 9" key="2">
    <citation type="submission" date="2016-11" db="EMBL/GenBank/DDBJ databases">
        <title>Genomic analysis of Caldithrix abyssi and proposal of a novel bacterial phylum Caldithrichaeota.</title>
        <authorList>
            <person name="Kublanov I."/>
            <person name="Sigalova O."/>
            <person name="Gavrilov S."/>
            <person name="Lebedinsky A."/>
            <person name="Ivanova N."/>
            <person name="Daum C."/>
            <person name="Reddy T."/>
            <person name="Klenk H.P."/>
            <person name="Goker M."/>
            <person name="Reva O."/>
            <person name="Miroshnichenko M."/>
            <person name="Kyprides N."/>
            <person name="Woyke T."/>
            <person name="Gelfand M."/>
        </authorList>
    </citation>
    <scope>NUCLEOTIDE SEQUENCE [LARGE SCALE GENOMIC DNA]</scope>
    <source>
        <strain evidence="6 9">LF13</strain>
    </source>
</reference>
<dbReference type="EC" id="2.3.1.286" evidence="1"/>
<dbReference type="InParanoid" id="H1XWV5"/>
<dbReference type="InterPro" id="IPR026591">
    <property type="entry name" value="Sirtuin_cat_small_dom_sf"/>
</dbReference>
<evidence type="ECO:0000256" key="1">
    <source>
        <dbReference type="ARBA" id="ARBA00012928"/>
    </source>
</evidence>
<sequence>MFTNKFIQRFLKASQIVVLTGDTLCTEAHDILTQGNNGALNELFTIDQLKNDQQKFWENVKKIRQQLASCKPNLGHYALVDLENRYDDFTLITTSIDGLHQIAGNKNLIELRGNIRRNICQSCGKRFYHLREDDPVVPVCPACGNSARPDVLLNDETIDEQILKKAQQAAADAELFITVCLKEVHKDHQALPLIAKANGAYLVELNKEPGVLTDSMDEFVAGNPAKLLTGLVLLLEKI</sequence>
<dbReference type="OrthoDB" id="9800582at2"/>
<dbReference type="STRING" id="880073.Cabys_2410"/>
<feature type="binding site" evidence="4">
    <location>
        <position position="123"/>
    </location>
    <ligand>
        <name>Zn(2+)</name>
        <dbReference type="ChEBI" id="CHEBI:29105"/>
    </ligand>
</feature>
<proteinExistence type="predicted"/>
<dbReference type="RefSeq" id="WP_006930566.1">
    <property type="nucleotide sequence ID" value="NZ_CM001402.1"/>
</dbReference>
<keyword evidence="3" id="KW-0520">NAD</keyword>
<dbReference type="KEGG" id="caby:Cabys_2410"/>
<keyword evidence="4" id="KW-0479">Metal-binding</keyword>
<dbReference type="Gene3D" id="3.30.1600.10">
    <property type="entry name" value="SIR2/SIRT2 'Small Domain"/>
    <property type="match status" value="1"/>
</dbReference>
<dbReference type="PANTHER" id="PTHR11085:SF10">
    <property type="entry name" value="NAD-DEPENDENT PROTEIN DEACYLASE SIRTUIN-5, MITOCHONDRIAL-RELATED"/>
    <property type="match status" value="1"/>
</dbReference>
<evidence type="ECO:0000313" key="7">
    <source>
        <dbReference type="EMBL" id="EHO43081.1"/>
    </source>
</evidence>
<dbReference type="HOGENOM" id="CLU_023643_3_0_0"/>
<dbReference type="PaxDb" id="880073-Calab_3482"/>
<dbReference type="Proteomes" id="UP000183868">
    <property type="component" value="Chromosome"/>
</dbReference>
<dbReference type="EMBL" id="CM001402">
    <property type="protein sequence ID" value="EHO43081.1"/>
    <property type="molecule type" value="Genomic_DNA"/>
</dbReference>
<dbReference type="PANTHER" id="PTHR11085">
    <property type="entry name" value="NAD-DEPENDENT PROTEIN DEACYLASE SIRTUIN-5, MITOCHONDRIAL-RELATED"/>
    <property type="match status" value="1"/>
</dbReference>
<evidence type="ECO:0000256" key="4">
    <source>
        <dbReference type="PROSITE-ProRule" id="PRU00236"/>
    </source>
</evidence>
<dbReference type="SUPFAM" id="SSF52467">
    <property type="entry name" value="DHS-like NAD/FAD-binding domain"/>
    <property type="match status" value="1"/>
</dbReference>
<gene>
    <name evidence="6" type="ORF">Cabys_2410</name>
    <name evidence="7" type="ORF">Calab_3482</name>
</gene>
<dbReference type="GO" id="GO:0017136">
    <property type="term" value="F:histone deacetylase activity, NAD-dependent"/>
    <property type="evidence" value="ECO:0007669"/>
    <property type="project" value="TreeGrafter"/>
</dbReference>
<keyword evidence="4" id="KW-0862">Zinc</keyword>
<dbReference type="AlphaFoldDB" id="H1XWV5"/>
<feature type="binding site" evidence="4">
    <location>
        <position position="143"/>
    </location>
    <ligand>
        <name>Zn(2+)</name>
        <dbReference type="ChEBI" id="CHEBI:29105"/>
    </ligand>
</feature>
<evidence type="ECO:0000256" key="3">
    <source>
        <dbReference type="ARBA" id="ARBA00023027"/>
    </source>
</evidence>
<dbReference type="Pfam" id="PF02146">
    <property type="entry name" value="SIR2"/>
    <property type="match status" value="1"/>
</dbReference>
<reference evidence="7 8" key="1">
    <citation type="submission" date="2011-09" db="EMBL/GenBank/DDBJ databases">
        <title>The permanent draft genome of Caldithrix abyssi DSM 13497.</title>
        <authorList>
            <consortium name="US DOE Joint Genome Institute (JGI-PGF)"/>
            <person name="Lucas S."/>
            <person name="Han J."/>
            <person name="Lapidus A."/>
            <person name="Bruce D."/>
            <person name="Goodwin L."/>
            <person name="Pitluck S."/>
            <person name="Peters L."/>
            <person name="Kyrpides N."/>
            <person name="Mavromatis K."/>
            <person name="Ivanova N."/>
            <person name="Mikhailova N."/>
            <person name="Chertkov O."/>
            <person name="Detter J.C."/>
            <person name="Tapia R."/>
            <person name="Han C."/>
            <person name="Land M."/>
            <person name="Hauser L."/>
            <person name="Markowitz V."/>
            <person name="Cheng J.-F."/>
            <person name="Hugenholtz P."/>
            <person name="Woyke T."/>
            <person name="Wu D."/>
            <person name="Spring S."/>
            <person name="Brambilla E."/>
            <person name="Klenk H.-P."/>
            <person name="Eisen J.A."/>
        </authorList>
    </citation>
    <scope>NUCLEOTIDE SEQUENCE [LARGE SCALE GENOMIC DNA]</scope>
    <source>
        <strain evidence="7 8">DSM 13497</strain>
    </source>
</reference>
<dbReference type="InterPro" id="IPR050134">
    <property type="entry name" value="NAD-dep_sirtuin_deacylases"/>
</dbReference>
<evidence type="ECO:0000313" key="6">
    <source>
        <dbReference type="EMBL" id="APF19159.1"/>
    </source>
</evidence>
<feature type="binding site" evidence="4">
    <location>
        <position position="120"/>
    </location>
    <ligand>
        <name>Zn(2+)</name>
        <dbReference type="ChEBI" id="CHEBI:29105"/>
    </ligand>
</feature>
<accession>H1XWV5</accession>
<dbReference type="Proteomes" id="UP000004671">
    <property type="component" value="Chromosome"/>
</dbReference>
<keyword evidence="2" id="KW-0808">Transferase</keyword>
<feature type="binding site" evidence="4">
    <location>
        <position position="140"/>
    </location>
    <ligand>
        <name>Zn(2+)</name>
        <dbReference type="ChEBI" id="CHEBI:29105"/>
    </ligand>
</feature>
<evidence type="ECO:0000313" key="8">
    <source>
        <dbReference type="Proteomes" id="UP000004671"/>
    </source>
</evidence>
<name>H1XWV5_CALAY</name>
<dbReference type="EMBL" id="CP018099">
    <property type="protein sequence ID" value="APF19159.1"/>
    <property type="molecule type" value="Genomic_DNA"/>
</dbReference>
<dbReference type="PROSITE" id="PS50305">
    <property type="entry name" value="SIRTUIN"/>
    <property type="match status" value="1"/>
</dbReference>
<organism evidence="7 8">
    <name type="scientific">Caldithrix abyssi DSM 13497</name>
    <dbReference type="NCBI Taxonomy" id="880073"/>
    <lineage>
        <taxon>Bacteria</taxon>
        <taxon>Pseudomonadati</taxon>
        <taxon>Calditrichota</taxon>
        <taxon>Calditrichia</taxon>
        <taxon>Calditrichales</taxon>
        <taxon>Calditrichaceae</taxon>
        <taxon>Caldithrix</taxon>
    </lineage>
</organism>
<evidence type="ECO:0000313" key="9">
    <source>
        <dbReference type="Proteomes" id="UP000183868"/>
    </source>
</evidence>